<accession>A0ABS7ZQW3</accession>
<evidence type="ECO:0000313" key="2">
    <source>
        <dbReference type="EMBL" id="MCA6064077.1"/>
    </source>
</evidence>
<dbReference type="EMBL" id="JAEDAH010000053">
    <property type="protein sequence ID" value="MCA6064077.1"/>
    <property type="molecule type" value="Genomic_DNA"/>
</dbReference>
<sequence>MDIMTIVIVSTVIFLLFVVLGKIALVKIMANSSKAALTPQTVLEEVEIFLAYGKKDDAIQRLRSGLEHFPDHADLSARLNDLL</sequence>
<reference evidence="2 3" key="1">
    <citation type="submission" date="2020-12" db="EMBL/GenBank/DDBJ databases">
        <title>Novel Thalassolituus-related marine hydrocarbonoclastic bacteria mediated algae-derived hydrocarbons mineralization in twilight zone of the northern South China Sea.</title>
        <authorList>
            <person name="Dong C."/>
        </authorList>
    </citation>
    <scope>NUCLEOTIDE SEQUENCE [LARGE SCALE GENOMIC DNA]</scope>
    <source>
        <strain evidence="2 3">IMCC1826</strain>
    </source>
</reference>
<dbReference type="RefSeq" id="WP_225674702.1">
    <property type="nucleotide sequence ID" value="NZ_JAEDAH010000053.1"/>
</dbReference>
<evidence type="ECO:0000313" key="3">
    <source>
        <dbReference type="Proteomes" id="UP000714380"/>
    </source>
</evidence>
<protein>
    <recommendedName>
        <fullName evidence="4">Tetratricopeptide repeat protein</fullName>
    </recommendedName>
</protein>
<organism evidence="2 3">
    <name type="scientific">Thalassolituus marinus</name>
    <dbReference type="NCBI Taxonomy" id="671053"/>
    <lineage>
        <taxon>Bacteria</taxon>
        <taxon>Pseudomonadati</taxon>
        <taxon>Pseudomonadota</taxon>
        <taxon>Gammaproteobacteria</taxon>
        <taxon>Oceanospirillales</taxon>
        <taxon>Oceanospirillaceae</taxon>
        <taxon>Thalassolituus</taxon>
    </lineage>
</organism>
<evidence type="ECO:0008006" key="4">
    <source>
        <dbReference type="Google" id="ProtNLM"/>
    </source>
</evidence>
<proteinExistence type="predicted"/>
<keyword evidence="1" id="KW-0472">Membrane</keyword>
<name>A0ABS7ZQW3_9GAMM</name>
<feature type="transmembrane region" description="Helical" evidence="1">
    <location>
        <begin position="6"/>
        <end position="25"/>
    </location>
</feature>
<keyword evidence="1" id="KW-1133">Transmembrane helix</keyword>
<dbReference type="Proteomes" id="UP000714380">
    <property type="component" value="Unassembled WGS sequence"/>
</dbReference>
<keyword evidence="3" id="KW-1185">Reference proteome</keyword>
<gene>
    <name evidence="2" type="ORF">I9W95_10705</name>
</gene>
<keyword evidence="1" id="KW-0812">Transmembrane</keyword>
<evidence type="ECO:0000256" key="1">
    <source>
        <dbReference type="SAM" id="Phobius"/>
    </source>
</evidence>
<comment type="caution">
    <text evidence="2">The sequence shown here is derived from an EMBL/GenBank/DDBJ whole genome shotgun (WGS) entry which is preliminary data.</text>
</comment>